<dbReference type="GO" id="GO:0016020">
    <property type="term" value="C:membrane"/>
    <property type="evidence" value="ECO:0007669"/>
    <property type="project" value="UniProtKB-SubCell"/>
</dbReference>
<dbReference type="Pfam" id="PF05296">
    <property type="entry name" value="TAS2R"/>
    <property type="match status" value="1"/>
</dbReference>
<dbReference type="GO" id="GO:0004930">
    <property type="term" value="F:G protein-coupled receptor activity"/>
    <property type="evidence" value="ECO:0007669"/>
    <property type="project" value="UniProtKB-KW"/>
</dbReference>
<accession>A0A8C5M3T1</accession>
<evidence type="ECO:0000256" key="9">
    <source>
        <dbReference type="ARBA" id="ARBA00023170"/>
    </source>
</evidence>
<dbReference type="OrthoDB" id="9044065at2759"/>
<feature type="transmembrane region" description="Helical" evidence="13">
    <location>
        <begin position="83"/>
        <end position="108"/>
    </location>
</feature>
<keyword evidence="7 12" id="KW-0297">G-protein coupled receptor</keyword>
<evidence type="ECO:0000313" key="14">
    <source>
        <dbReference type="Ensembl" id="ENSLLEP00000008360.1"/>
    </source>
</evidence>
<reference evidence="14" key="2">
    <citation type="submission" date="2025-09" db="UniProtKB">
        <authorList>
            <consortium name="Ensembl"/>
        </authorList>
    </citation>
    <scope>IDENTIFICATION</scope>
</reference>
<name>A0A8C5M3T1_9ANUR</name>
<evidence type="ECO:0000256" key="5">
    <source>
        <dbReference type="ARBA" id="ARBA00022692"/>
    </source>
</evidence>
<feature type="transmembrane region" description="Helical" evidence="13">
    <location>
        <begin position="163"/>
        <end position="184"/>
    </location>
</feature>
<keyword evidence="15" id="KW-1185">Reference proteome</keyword>
<feature type="transmembrane region" description="Helical" evidence="13">
    <location>
        <begin position="205"/>
        <end position="223"/>
    </location>
</feature>
<comment type="similarity">
    <text evidence="2 11">Belongs to the G-protein coupled receptor T2R family.</text>
</comment>
<dbReference type="AlphaFoldDB" id="A0A8C5M3T1"/>
<dbReference type="PANTHER" id="PTHR11394">
    <property type="entry name" value="TASTE RECEPTOR TYPE 2"/>
    <property type="match status" value="1"/>
</dbReference>
<sequence>METESKTLTIFQVAVTVAGLSGNAYIIALCFKVWGTTGHLSPKEKLDFSLSSVNLCLQILLLSYNLCYFYWIGVSNVEILSKLFLLSGLILISSSLWISTWLSVYCNIKILNSQHRIHQLMKRHMSKMVTWLIVGSLILATAQNNLTHLMVSCKSNCFMYGMWIYLAVSSMAFALFFIANVSILHSLWRHVRNMKENINSHSNKLFTAAKTFTLLLLLCVIFYQAQLQLFTNVNSNRNESYMIYLFLISVFPALNAAILIMGNQKLKQPVLDIFKCFR</sequence>
<dbReference type="PANTHER" id="PTHR11394:SF47">
    <property type="entry name" value="TASTE RECEPTOR TYPE 2 MEMBER 40"/>
    <property type="match status" value="1"/>
</dbReference>
<evidence type="ECO:0000256" key="8">
    <source>
        <dbReference type="ARBA" id="ARBA00023136"/>
    </source>
</evidence>
<comment type="subcellular location">
    <subcellularLocation>
        <location evidence="1 12">Membrane</location>
        <topology evidence="1 12">Multi-pass membrane protein</topology>
    </subcellularLocation>
</comment>
<keyword evidence="10 12" id="KW-0807">Transducer</keyword>
<evidence type="ECO:0000256" key="1">
    <source>
        <dbReference type="ARBA" id="ARBA00004141"/>
    </source>
</evidence>
<keyword evidence="5 12" id="KW-0812">Transmembrane</keyword>
<evidence type="ECO:0000256" key="12">
    <source>
        <dbReference type="RuleBase" id="RU004424"/>
    </source>
</evidence>
<evidence type="ECO:0000256" key="6">
    <source>
        <dbReference type="ARBA" id="ARBA00022989"/>
    </source>
</evidence>
<evidence type="ECO:0000256" key="10">
    <source>
        <dbReference type="ARBA" id="ARBA00023224"/>
    </source>
</evidence>
<feature type="transmembrane region" description="Helical" evidence="13">
    <location>
        <begin position="46"/>
        <end position="71"/>
    </location>
</feature>
<organism evidence="14 15">
    <name type="scientific">Leptobrachium leishanense</name>
    <name type="common">Leishan spiny toad</name>
    <dbReference type="NCBI Taxonomy" id="445787"/>
    <lineage>
        <taxon>Eukaryota</taxon>
        <taxon>Metazoa</taxon>
        <taxon>Chordata</taxon>
        <taxon>Craniata</taxon>
        <taxon>Vertebrata</taxon>
        <taxon>Euteleostomi</taxon>
        <taxon>Amphibia</taxon>
        <taxon>Batrachia</taxon>
        <taxon>Anura</taxon>
        <taxon>Pelobatoidea</taxon>
        <taxon>Megophryidae</taxon>
        <taxon>Leptobrachium</taxon>
    </lineage>
</organism>
<feature type="transmembrane region" description="Helical" evidence="13">
    <location>
        <begin position="243"/>
        <end position="261"/>
    </location>
</feature>
<evidence type="ECO:0000256" key="3">
    <source>
        <dbReference type="ARBA" id="ARBA00022480"/>
    </source>
</evidence>
<reference evidence="14" key="1">
    <citation type="submission" date="2025-08" db="UniProtKB">
        <authorList>
            <consortium name="Ensembl"/>
        </authorList>
    </citation>
    <scope>IDENTIFICATION</scope>
</reference>
<keyword evidence="6 13" id="KW-1133">Transmembrane helix</keyword>
<feature type="transmembrane region" description="Helical" evidence="13">
    <location>
        <begin position="12"/>
        <end position="34"/>
    </location>
</feature>
<evidence type="ECO:0000256" key="13">
    <source>
        <dbReference type="SAM" id="Phobius"/>
    </source>
</evidence>
<evidence type="ECO:0000256" key="7">
    <source>
        <dbReference type="ARBA" id="ARBA00023040"/>
    </source>
</evidence>
<dbReference type="InterPro" id="IPR007960">
    <property type="entry name" value="TAS2R"/>
</dbReference>
<dbReference type="GeneTree" id="ENSGT01150000286961"/>
<dbReference type="SUPFAM" id="SSF81321">
    <property type="entry name" value="Family A G protein-coupled receptor-like"/>
    <property type="match status" value="1"/>
</dbReference>
<feature type="transmembrane region" description="Helical" evidence="13">
    <location>
        <begin position="129"/>
        <end position="151"/>
    </location>
</feature>
<dbReference type="GO" id="GO:0033038">
    <property type="term" value="F:bitter taste receptor activity"/>
    <property type="evidence" value="ECO:0007669"/>
    <property type="project" value="InterPro"/>
</dbReference>
<dbReference type="Proteomes" id="UP000694569">
    <property type="component" value="Unplaced"/>
</dbReference>
<dbReference type="Gene3D" id="1.20.1070.10">
    <property type="entry name" value="Rhodopsin 7-helix transmembrane proteins"/>
    <property type="match status" value="1"/>
</dbReference>
<keyword evidence="4 12" id="KW-0716">Sensory transduction</keyword>
<evidence type="ECO:0000256" key="11">
    <source>
        <dbReference type="RuleBase" id="RU004423"/>
    </source>
</evidence>
<evidence type="ECO:0000256" key="2">
    <source>
        <dbReference type="ARBA" id="ARBA00007376"/>
    </source>
</evidence>
<evidence type="ECO:0000313" key="15">
    <source>
        <dbReference type="Proteomes" id="UP000694569"/>
    </source>
</evidence>
<proteinExistence type="inferred from homology"/>
<dbReference type="Ensembl" id="ENSLLET00000008693.1">
    <property type="protein sequence ID" value="ENSLLEP00000008360.1"/>
    <property type="gene ID" value="ENSLLEG00000005308.1"/>
</dbReference>
<keyword evidence="3 12" id="KW-0919">Taste</keyword>
<keyword evidence="8 12" id="KW-0472">Membrane</keyword>
<protein>
    <recommendedName>
        <fullName evidence="12">Taste receptor type 2</fullName>
    </recommendedName>
</protein>
<keyword evidence="9 12" id="KW-0675">Receptor</keyword>
<evidence type="ECO:0000256" key="4">
    <source>
        <dbReference type="ARBA" id="ARBA00022606"/>
    </source>
</evidence>